<reference evidence="2" key="1">
    <citation type="submission" date="2020-05" db="EMBL/GenBank/DDBJ databases">
        <title>WGS assembly of Panicum virgatum.</title>
        <authorList>
            <person name="Lovell J.T."/>
            <person name="Jenkins J."/>
            <person name="Shu S."/>
            <person name="Juenger T.E."/>
            <person name="Schmutz J."/>
        </authorList>
    </citation>
    <scope>NUCLEOTIDE SEQUENCE</scope>
    <source>
        <strain evidence="2">AP13</strain>
    </source>
</reference>
<evidence type="ECO:0000256" key="1">
    <source>
        <dbReference type="SAM" id="MobiDB-lite"/>
    </source>
</evidence>
<dbReference type="Proteomes" id="UP000823388">
    <property type="component" value="Chromosome 6K"/>
</dbReference>
<name>A0A8T0RFQ8_PANVG</name>
<feature type="compositionally biased region" description="Basic residues" evidence="1">
    <location>
        <begin position="102"/>
        <end position="120"/>
    </location>
</feature>
<gene>
    <name evidence="2" type="ORF">PVAP13_6KG252406</name>
</gene>
<keyword evidence="3" id="KW-1185">Reference proteome</keyword>
<dbReference type="AlphaFoldDB" id="A0A8T0RFQ8"/>
<dbReference type="EMBL" id="CM029047">
    <property type="protein sequence ID" value="KAG2583925.1"/>
    <property type="molecule type" value="Genomic_DNA"/>
</dbReference>
<feature type="region of interest" description="Disordered" evidence="1">
    <location>
        <begin position="260"/>
        <end position="292"/>
    </location>
</feature>
<proteinExistence type="predicted"/>
<comment type="caution">
    <text evidence="2">The sequence shown here is derived from an EMBL/GenBank/DDBJ whole genome shotgun (WGS) entry which is preliminary data.</text>
</comment>
<protein>
    <submittedName>
        <fullName evidence="2">Uncharacterized protein</fullName>
    </submittedName>
</protein>
<evidence type="ECO:0000313" key="3">
    <source>
        <dbReference type="Proteomes" id="UP000823388"/>
    </source>
</evidence>
<organism evidence="2 3">
    <name type="scientific">Panicum virgatum</name>
    <name type="common">Blackwell switchgrass</name>
    <dbReference type="NCBI Taxonomy" id="38727"/>
    <lineage>
        <taxon>Eukaryota</taxon>
        <taxon>Viridiplantae</taxon>
        <taxon>Streptophyta</taxon>
        <taxon>Embryophyta</taxon>
        <taxon>Tracheophyta</taxon>
        <taxon>Spermatophyta</taxon>
        <taxon>Magnoliopsida</taxon>
        <taxon>Liliopsida</taxon>
        <taxon>Poales</taxon>
        <taxon>Poaceae</taxon>
        <taxon>PACMAD clade</taxon>
        <taxon>Panicoideae</taxon>
        <taxon>Panicodae</taxon>
        <taxon>Paniceae</taxon>
        <taxon>Panicinae</taxon>
        <taxon>Panicum</taxon>
        <taxon>Panicum sect. Hiantes</taxon>
    </lineage>
</organism>
<feature type="compositionally biased region" description="Basic residues" evidence="1">
    <location>
        <begin position="131"/>
        <end position="144"/>
    </location>
</feature>
<sequence length="292" mass="31975">MYVSVSARKDKCVVKLPPGVCNRNTRNQEGIGVALISSPLDLYIIFVLASSDQLQRNASFRRRSKNNHRSGASVDGAGPHQAAGRPRRLPAVEGVGAPPPPHPRRGPRALRGPPRRRRRGGAGGGQEVGARRRGVPRPRPRRALRPPAPGLRPLRRRRGPLARTYDVETRRAWRDRFHAFEFDEGDALLEQIAHAEALGAAAGLPDDHVADELCGKHPEIVGHAVLARSDPENGAGMGLVWEVARRAVTSGIEPEQLWKTPAMSDDDDHQDGFYIEGPKRLERSTGCHRTAS</sequence>
<evidence type="ECO:0000313" key="2">
    <source>
        <dbReference type="EMBL" id="KAG2583925.1"/>
    </source>
</evidence>
<accession>A0A8T0RFQ8</accession>
<feature type="region of interest" description="Disordered" evidence="1">
    <location>
        <begin position="60"/>
        <end position="157"/>
    </location>
</feature>